<name>H5X617_9PSEU</name>
<evidence type="ECO:0000313" key="3">
    <source>
        <dbReference type="EMBL" id="EHR53416.1"/>
    </source>
</evidence>
<evidence type="ECO:0000256" key="1">
    <source>
        <dbReference type="SAM" id="MobiDB-lite"/>
    </source>
</evidence>
<dbReference type="InterPro" id="IPR001387">
    <property type="entry name" value="Cro/C1-type_HTH"/>
</dbReference>
<protein>
    <submittedName>
        <fullName evidence="3">Putative transcriptional regulator</fullName>
    </submittedName>
</protein>
<feature type="domain" description="HTH cro/C1-type" evidence="2">
    <location>
        <begin position="9"/>
        <end position="63"/>
    </location>
</feature>
<dbReference type="SUPFAM" id="SSF47413">
    <property type="entry name" value="lambda repressor-like DNA-binding domains"/>
    <property type="match status" value="1"/>
</dbReference>
<dbReference type="Pfam" id="PF01381">
    <property type="entry name" value="HTH_3"/>
    <property type="match status" value="1"/>
</dbReference>
<dbReference type="GO" id="GO:0003677">
    <property type="term" value="F:DNA binding"/>
    <property type="evidence" value="ECO:0007669"/>
    <property type="project" value="InterPro"/>
</dbReference>
<accession>H5X617</accession>
<dbReference type="AlphaFoldDB" id="H5X617"/>
<dbReference type="STRING" id="882083.SacmaDRAFT_5256"/>
<feature type="compositionally biased region" description="Polar residues" evidence="1">
    <location>
        <begin position="358"/>
        <end position="377"/>
    </location>
</feature>
<dbReference type="eggNOG" id="COG3620">
    <property type="taxonomic scope" value="Bacteria"/>
</dbReference>
<keyword evidence="4" id="KW-1185">Reference proteome</keyword>
<proteinExistence type="predicted"/>
<dbReference type="Proteomes" id="UP000004926">
    <property type="component" value="Chromosome"/>
</dbReference>
<evidence type="ECO:0000313" key="4">
    <source>
        <dbReference type="Proteomes" id="UP000004926"/>
    </source>
</evidence>
<dbReference type="RefSeq" id="WP_009156792.1">
    <property type="nucleotide sequence ID" value="NZ_CM001439.1"/>
</dbReference>
<feature type="compositionally biased region" description="Low complexity" evidence="1">
    <location>
        <begin position="323"/>
        <end position="333"/>
    </location>
</feature>
<dbReference type="Gene3D" id="1.10.260.40">
    <property type="entry name" value="lambda repressor-like DNA-binding domains"/>
    <property type="match status" value="1"/>
</dbReference>
<feature type="region of interest" description="Disordered" evidence="1">
    <location>
        <begin position="310"/>
        <end position="393"/>
    </location>
</feature>
<dbReference type="eggNOG" id="COG1396">
    <property type="taxonomic scope" value="Bacteria"/>
</dbReference>
<organism evidence="3 4">
    <name type="scientific">Saccharomonospora marina XMU15</name>
    <dbReference type="NCBI Taxonomy" id="882083"/>
    <lineage>
        <taxon>Bacteria</taxon>
        <taxon>Bacillati</taxon>
        <taxon>Actinomycetota</taxon>
        <taxon>Actinomycetes</taxon>
        <taxon>Pseudonocardiales</taxon>
        <taxon>Pseudonocardiaceae</taxon>
        <taxon>Saccharomonospora</taxon>
    </lineage>
</organism>
<dbReference type="OrthoDB" id="3420984at2"/>
<gene>
    <name evidence="3" type="ORF">SacmaDRAFT_5256</name>
</gene>
<evidence type="ECO:0000259" key="2">
    <source>
        <dbReference type="PROSITE" id="PS50943"/>
    </source>
</evidence>
<dbReference type="SMART" id="SM00530">
    <property type="entry name" value="HTH_XRE"/>
    <property type="match status" value="1"/>
</dbReference>
<reference evidence="3 4" key="1">
    <citation type="journal article" date="2012" name="Stand. Genomic Sci.">
        <title>Genome sequence of the ocean sediment bacterium Saccharomonospora marina type strain (XMU15(T)).</title>
        <authorList>
            <person name="Klenk H.P."/>
            <person name="Lu M."/>
            <person name="Lucas S."/>
            <person name="Lapidus A."/>
            <person name="Copeland A."/>
            <person name="Pitluck S."/>
            <person name="Goodwin L.A."/>
            <person name="Han C."/>
            <person name="Tapia R."/>
            <person name="Brambilla E.M."/>
            <person name="Potter G."/>
            <person name="Land M."/>
            <person name="Ivanova N."/>
            <person name="Rohde M."/>
            <person name="Goker M."/>
            <person name="Detter J.C."/>
            <person name="Li W.J."/>
            <person name="Kyrpides N.C."/>
            <person name="Woyke T."/>
        </authorList>
    </citation>
    <scope>NUCLEOTIDE SEQUENCE [LARGE SCALE GENOMIC DNA]</scope>
    <source>
        <strain evidence="3 4">XMU15</strain>
    </source>
</reference>
<dbReference type="PROSITE" id="PS50943">
    <property type="entry name" value="HTH_CROC1"/>
    <property type="match status" value="1"/>
</dbReference>
<dbReference type="CDD" id="cd00093">
    <property type="entry name" value="HTH_XRE"/>
    <property type="match status" value="1"/>
</dbReference>
<sequence>MATQSSSPLADCRHAAGYTQEFFADKLGVDRTTVGRWERGVQSPQPWQRPDLAKVLAISLDHLDDLLRRTKRHSNTPSRLKSFLTSGPSLSPPLAGAQCGQSGLVDVFSEDDAVHAAIPRLRRALASIDLPDDGPTRSFAELAAEVSGMIEQRLQARYVEMAWRLPGLISELARAHADTHHSAREAAMLLTLAFRAADGVAFKFGYLDLSARIIDLMRVSALAAEDPLLVAAVAYVRIETFFATGDLASASRLLMAAADELSADLGVSASSAAAYGALHMRAAVVAGRAGKPDAAITSARPIELPARCLKASTSARPSDPHRSVSTSSRSPSRLATAQRRWSEQQPGVHPTISRPNDARTTTSTSLGPSFASATMRTPSLAWKPPAGLPRSTSANTPRFGRRCRLCCEPTSHPTTACCSWPPGLARVDRYRAIDQAEVWVARQASRSPNRRSP</sequence>
<dbReference type="HOGENOM" id="CLU_603932_0_0_11"/>
<dbReference type="EMBL" id="CM001439">
    <property type="protein sequence ID" value="EHR53416.1"/>
    <property type="molecule type" value="Genomic_DNA"/>
</dbReference>
<dbReference type="InterPro" id="IPR010982">
    <property type="entry name" value="Lambda_DNA-bd_dom_sf"/>
</dbReference>